<proteinExistence type="predicted"/>
<evidence type="ECO:0000313" key="1">
    <source>
        <dbReference type="EMBL" id="KAJ9599071.1"/>
    </source>
</evidence>
<organism evidence="1 2">
    <name type="scientific">Diploptera punctata</name>
    <name type="common">Pacific beetle cockroach</name>
    <dbReference type="NCBI Taxonomy" id="6984"/>
    <lineage>
        <taxon>Eukaryota</taxon>
        <taxon>Metazoa</taxon>
        <taxon>Ecdysozoa</taxon>
        <taxon>Arthropoda</taxon>
        <taxon>Hexapoda</taxon>
        <taxon>Insecta</taxon>
        <taxon>Pterygota</taxon>
        <taxon>Neoptera</taxon>
        <taxon>Polyneoptera</taxon>
        <taxon>Dictyoptera</taxon>
        <taxon>Blattodea</taxon>
        <taxon>Blaberoidea</taxon>
        <taxon>Blaberidae</taxon>
        <taxon>Diplopterinae</taxon>
        <taxon>Diploptera</taxon>
    </lineage>
</organism>
<dbReference type="Proteomes" id="UP001233999">
    <property type="component" value="Unassembled WGS sequence"/>
</dbReference>
<protein>
    <submittedName>
        <fullName evidence="1">Uncharacterized protein</fullName>
    </submittedName>
</protein>
<dbReference type="AlphaFoldDB" id="A0AAD8AI43"/>
<comment type="caution">
    <text evidence="1">The sequence shown here is derived from an EMBL/GenBank/DDBJ whole genome shotgun (WGS) entry which is preliminary data.</text>
</comment>
<keyword evidence="2" id="KW-1185">Reference proteome</keyword>
<sequence>TSKFVLPMSKISLEIGTHLRLRPANNTLNSLMVENTNRSSPIMITRLLHENNEN</sequence>
<reference evidence="1" key="1">
    <citation type="journal article" date="2023" name="IScience">
        <title>Live-bearing cockroach genome reveals convergent evolutionary mechanisms linked to viviparity in insects and beyond.</title>
        <authorList>
            <person name="Fouks B."/>
            <person name="Harrison M.C."/>
            <person name="Mikhailova A.A."/>
            <person name="Marchal E."/>
            <person name="English S."/>
            <person name="Carruthers M."/>
            <person name="Jennings E.C."/>
            <person name="Chiamaka E.L."/>
            <person name="Frigard R.A."/>
            <person name="Pippel M."/>
            <person name="Attardo G.M."/>
            <person name="Benoit J.B."/>
            <person name="Bornberg-Bauer E."/>
            <person name="Tobe S.S."/>
        </authorList>
    </citation>
    <scope>NUCLEOTIDE SEQUENCE</scope>
    <source>
        <strain evidence="1">Stay&amp;Tobe</strain>
    </source>
</reference>
<dbReference type="EMBL" id="JASPKZ010000838">
    <property type="protein sequence ID" value="KAJ9599071.1"/>
    <property type="molecule type" value="Genomic_DNA"/>
</dbReference>
<accession>A0AAD8AI43</accession>
<reference evidence="1" key="2">
    <citation type="submission" date="2023-05" db="EMBL/GenBank/DDBJ databases">
        <authorList>
            <person name="Fouks B."/>
        </authorList>
    </citation>
    <scope>NUCLEOTIDE SEQUENCE</scope>
    <source>
        <strain evidence="1">Stay&amp;Tobe</strain>
        <tissue evidence="1">Testes</tissue>
    </source>
</reference>
<gene>
    <name evidence="1" type="ORF">L9F63_010463</name>
</gene>
<evidence type="ECO:0000313" key="2">
    <source>
        <dbReference type="Proteomes" id="UP001233999"/>
    </source>
</evidence>
<feature type="non-terminal residue" evidence="1">
    <location>
        <position position="54"/>
    </location>
</feature>
<feature type="non-terminal residue" evidence="1">
    <location>
        <position position="1"/>
    </location>
</feature>
<name>A0AAD8AI43_DIPPU</name>